<feature type="region of interest" description="Disordered" evidence="14">
    <location>
        <begin position="422"/>
        <end position="443"/>
    </location>
</feature>
<dbReference type="OrthoDB" id="10043757at2759"/>
<keyword evidence="5" id="KW-0813">Transport</keyword>
<evidence type="ECO:0000256" key="9">
    <source>
        <dbReference type="ARBA" id="ARBA00022927"/>
    </source>
</evidence>
<dbReference type="GO" id="GO:0051295">
    <property type="term" value="P:establishment of meiotic spindle localization"/>
    <property type="evidence" value="ECO:0007669"/>
    <property type="project" value="TreeGrafter"/>
</dbReference>
<dbReference type="Gene3D" id="1.10.510.10">
    <property type="entry name" value="Transferase(Phosphotransferase) domain 1"/>
    <property type="match status" value="1"/>
</dbReference>
<gene>
    <name evidence="17" type="primary">SPIRE2</name>
</gene>
<evidence type="ECO:0000256" key="6">
    <source>
        <dbReference type="ARBA" id="ARBA00022475"/>
    </source>
</evidence>
<dbReference type="CDD" id="cd22186">
    <property type="entry name" value="WH2_Spire1-2_r3"/>
    <property type="match status" value="1"/>
</dbReference>
<dbReference type="GO" id="GO:0030659">
    <property type="term" value="C:cytoplasmic vesicle membrane"/>
    <property type="evidence" value="ECO:0007669"/>
    <property type="project" value="UniProtKB-SubCell"/>
</dbReference>
<feature type="region of interest" description="Disordered" evidence="14">
    <location>
        <begin position="455"/>
        <end position="486"/>
    </location>
</feature>
<dbReference type="PROSITE" id="PS51377">
    <property type="entry name" value="KIND"/>
    <property type="match status" value="1"/>
</dbReference>
<dbReference type="SMART" id="SM00750">
    <property type="entry name" value="KIND"/>
    <property type="match status" value="1"/>
</dbReference>
<evidence type="ECO:0000256" key="4">
    <source>
        <dbReference type="ARBA" id="ARBA00010956"/>
    </source>
</evidence>
<feature type="compositionally biased region" description="Basic and acidic residues" evidence="14">
    <location>
        <begin position="383"/>
        <end position="394"/>
    </location>
</feature>
<dbReference type="CDD" id="cd22065">
    <property type="entry name" value="WH2_Spire_1-2_r1"/>
    <property type="match status" value="1"/>
</dbReference>
<dbReference type="InterPro" id="IPR029901">
    <property type="entry name" value="Spire"/>
</dbReference>
<evidence type="ECO:0000256" key="1">
    <source>
        <dbReference type="ARBA" id="ARBA00004180"/>
    </source>
</evidence>
<dbReference type="AlphaFoldDB" id="A0A6P9CGW4"/>
<proteinExistence type="inferred from homology"/>
<protein>
    <submittedName>
        <fullName evidence="17">Protein spire homolog 2 isoform X3</fullName>
    </submittedName>
</protein>
<dbReference type="GO" id="GO:0008017">
    <property type="term" value="F:microtubule binding"/>
    <property type="evidence" value="ECO:0007669"/>
    <property type="project" value="TreeGrafter"/>
</dbReference>
<name>A0A6P9CGW4_PANGU</name>
<keyword evidence="13" id="KW-0968">Cytoplasmic vesicle</keyword>
<keyword evidence="12" id="KW-0206">Cytoskeleton</keyword>
<evidence type="ECO:0000256" key="12">
    <source>
        <dbReference type="ARBA" id="ARBA00023212"/>
    </source>
</evidence>
<reference evidence="17" key="1">
    <citation type="submission" date="2025-08" db="UniProtKB">
        <authorList>
            <consortium name="RefSeq"/>
        </authorList>
    </citation>
    <scope>IDENTIFICATION</scope>
    <source>
        <tissue evidence="17">Blood</tissue>
    </source>
</reference>
<dbReference type="CDD" id="cd22081">
    <property type="entry name" value="WH2_Spire2_r4"/>
    <property type="match status" value="1"/>
</dbReference>
<dbReference type="CDD" id="cd22079">
    <property type="entry name" value="WH2_Spire2_r2"/>
    <property type="match status" value="1"/>
</dbReference>
<keyword evidence="7" id="KW-0963">Cytoplasm</keyword>
<feature type="region of interest" description="Disordered" evidence="14">
    <location>
        <begin position="1"/>
        <end position="24"/>
    </location>
</feature>
<dbReference type="GO" id="GO:0005856">
    <property type="term" value="C:cytoskeleton"/>
    <property type="evidence" value="ECO:0007669"/>
    <property type="project" value="UniProtKB-SubCell"/>
</dbReference>
<dbReference type="CTD" id="84501"/>
<organism evidence="16 17">
    <name type="scientific">Pantherophis guttatus</name>
    <name type="common">Corn snake</name>
    <name type="synonym">Elaphe guttata</name>
    <dbReference type="NCBI Taxonomy" id="94885"/>
    <lineage>
        <taxon>Eukaryota</taxon>
        <taxon>Metazoa</taxon>
        <taxon>Chordata</taxon>
        <taxon>Craniata</taxon>
        <taxon>Vertebrata</taxon>
        <taxon>Euteleostomi</taxon>
        <taxon>Lepidosauria</taxon>
        <taxon>Squamata</taxon>
        <taxon>Bifurcata</taxon>
        <taxon>Unidentata</taxon>
        <taxon>Episquamata</taxon>
        <taxon>Toxicofera</taxon>
        <taxon>Serpentes</taxon>
        <taxon>Colubroidea</taxon>
        <taxon>Colubridae</taxon>
        <taxon>Colubrinae</taxon>
        <taxon>Pantherophis</taxon>
    </lineage>
</organism>
<sequence length="723" mass="81031">MARAGAAAAAAGTGPGAAAGGGGAAGAAAEELSLEEVLKAYEQPVNEEQAWAVCFQCCRGLLQPDPPGAEEGRRRRRGPAGRLRDTADLRLHKDGAVSARGEFGQAELPLTLAPAAEAQMVQSLGFVIYRALDWGLEENEERELSPELERLIDLMTNGDSEDSGNGSSTADEGYSGQEEEEEAVAKGTLSAVRMFSQVMQLCAARLSQPQEAHAHYQAVCRALFLETVELKAFLAKIRDAKEMLVKLKDEELRDQSAAELDNLRNTDWARLWVQLMRELRNGVKLKKVQQKQFDPLPTEYQLTPFEMLMQDIRARNYKLRKVMVDGDIPPRVKKDAHELILDFIRSRPPLRQASERRLRPLPQQQRTLHEKILEEIKQERKLRPVELQHQDQRESGAPPQRQRPRVLLKAPTLAEMEEMFVSEEEDSPCSEAVQEPGPLMPLKRDRSFSEQDLAHFRDESESSEPHLEYLRPSLSDSRPRSGTMSSAWASMENMGSVPARYHPRVSSCPRKQDILGSVEENLEASSVPVTDASLKYLWLQEFSHPVESLALTVEEMINVRRVLVKAEMEKFLQSKELYTSLKKGKSCCCCRTKFTLFSWPPTCLFCKRSVCSSCSLKIKMPSKKLAHIPVYALGFETLHGSLGAKGPPARRQETFQSLQGTRWRSVEEEFPCIYAHGSVLKDVCRDCSGFVTDVVSSSRKSMDILNTKPGRSRKTQSLYISSS</sequence>
<dbReference type="GO" id="GO:0015031">
    <property type="term" value="P:protein transport"/>
    <property type="evidence" value="ECO:0007669"/>
    <property type="project" value="UniProtKB-KW"/>
</dbReference>
<comment type="similarity">
    <text evidence="4">Belongs to the spire family.</text>
</comment>
<evidence type="ECO:0000256" key="2">
    <source>
        <dbReference type="ARBA" id="ARBA00004245"/>
    </source>
</evidence>
<keyword evidence="9" id="KW-0653">Protein transport</keyword>
<dbReference type="SUPFAM" id="SSF57903">
    <property type="entry name" value="FYVE/PHD zinc finger"/>
    <property type="match status" value="1"/>
</dbReference>
<dbReference type="InterPro" id="IPR011011">
    <property type="entry name" value="Znf_FYVE_PHD"/>
</dbReference>
<evidence type="ECO:0000256" key="8">
    <source>
        <dbReference type="ARBA" id="ARBA00022737"/>
    </source>
</evidence>
<keyword evidence="8" id="KW-0677">Repeat</keyword>
<feature type="region of interest" description="Disordered" evidence="14">
    <location>
        <begin position="156"/>
        <end position="183"/>
    </location>
</feature>
<dbReference type="GO" id="GO:0036089">
    <property type="term" value="P:cleavage furrow formation"/>
    <property type="evidence" value="ECO:0007669"/>
    <property type="project" value="TreeGrafter"/>
</dbReference>
<evidence type="ECO:0000313" key="17">
    <source>
        <dbReference type="RefSeq" id="XP_034282552.1"/>
    </source>
</evidence>
<keyword evidence="16" id="KW-1185">Reference proteome</keyword>
<dbReference type="Proteomes" id="UP001652622">
    <property type="component" value="Unplaced"/>
</dbReference>
<dbReference type="GO" id="GO:0030041">
    <property type="term" value="P:actin filament polymerization"/>
    <property type="evidence" value="ECO:0007669"/>
    <property type="project" value="TreeGrafter"/>
</dbReference>
<dbReference type="GeneID" id="117671039"/>
<feature type="compositionally biased region" description="Basic and acidic residues" evidence="14">
    <location>
        <begin position="455"/>
        <end position="469"/>
    </location>
</feature>
<dbReference type="GO" id="GO:0040038">
    <property type="term" value="P:polar body extrusion after meiotic divisions"/>
    <property type="evidence" value="ECO:0007669"/>
    <property type="project" value="TreeGrafter"/>
</dbReference>
<accession>A0A6P9CGW4</accession>
<keyword evidence="11" id="KW-0009">Actin-binding</keyword>
<evidence type="ECO:0000256" key="5">
    <source>
        <dbReference type="ARBA" id="ARBA00022448"/>
    </source>
</evidence>
<evidence type="ECO:0000256" key="13">
    <source>
        <dbReference type="ARBA" id="ARBA00023329"/>
    </source>
</evidence>
<evidence type="ECO:0000256" key="7">
    <source>
        <dbReference type="ARBA" id="ARBA00022490"/>
    </source>
</evidence>
<feature type="compositionally biased region" description="Gly residues" evidence="14">
    <location>
        <begin position="13"/>
        <end position="24"/>
    </location>
</feature>
<dbReference type="PANTHER" id="PTHR21345:SF5">
    <property type="entry name" value="PROTEIN SPIRE HOMOLOG 2"/>
    <property type="match status" value="1"/>
</dbReference>
<feature type="compositionally biased region" description="Low complexity" evidence="14">
    <location>
        <begin position="1"/>
        <end position="12"/>
    </location>
</feature>
<dbReference type="InterPro" id="IPR011019">
    <property type="entry name" value="KIND_dom"/>
</dbReference>
<evidence type="ECO:0000313" key="16">
    <source>
        <dbReference type="Proteomes" id="UP001652622"/>
    </source>
</evidence>
<keyword evidence="6" id="KW-1003">Cell membrane</keyword>
<dbReference type="GO" id="GO:0051639">
    <property type="term" value="P:actin filament network formation"/>
    <property type="evidence" value="ECO:0007669"/>
    <property type="project" value="TreeGrafter"/>
</dbReference>
<keyword evidence="10" id="KW-0472">Membrane</keyword>
<evidence type="ECO:0000256" key="3">
    <source>
        <dbReference type="ARBA" id="ARBA00004413"/>
    </source>
</evidence>
<dbReference type="GO" id="GO:0003779">
    <property type="term" value="F:actin binding"/>
    <property type="evidence" value="ECO:0007669"/>
    <property type="project" value="UniProtKB-KW"/>
</dbReference>
<dbReference type="GO" id="GO:0048193">
    <property type="term" value="P:Golgi vesicle transport"/>
    <property type="evidence" value="ECO:0007669"/>
    <property type="project" value="TreeGrafter"/>
</dbReference>
<comment type="subcellular location">
    <subcellularLocation>
        <location evidence="3">Cell membrane</location>
        <topology evidence="3">Peripheral membrane protein</topology>
        <orientation evidence="3">Cytoplasmic side</orientation>
    </subcellularLocation>
    <subcellularLocation>
        <location evidence="2">Cytoplasm</location>
        <location evidence="2">Cytoskeleton</location>
    </subcellularLocation>
    <subcellularLocation>
        <location evidence="1">Cytoplasmic vesicle membrane</location>
        <topology evidence="1">Peripheral membrane protein</topology>
        <orientation evidence="1">Cytoplasmic side</orientation>
    </subcellularLocation>
</comment>
<evidence type="ECO:0000256" key="10">
    <source>
        <dbReference type="ARBA" id="ARBA00023136"/>
    </source>
</evidence>
<dbReference type="GO" id="GO:0005938">
    <property type="term" value="C:cell cortex"/>
    <property type="evidence" value="ECO:0007669"/>
    <property type="project" value="TreeGrafter"/>
</dbReference>
<evidence type="ECO:0000259" key="15">
    <source>
        <dbReference type="PROSITE" id="PS51377"/>
    </source>
</evidence>
<feature type="region of interest" description="Disordered" evidence="14">
    <location>
        <begin position="65"/>
        <end position="89"/>
    </location>
</feature>
<feature type="region of interest" description="Disordered" evidence="14">
    <location>
        <begin position="383"/>
        <end position="406"/>
    </location>
</feature>
<evidence type="ECO:0000256" key="11">
    <source>
        <dbReference type="ARBA" id="ARBA00023203"/>
    </source>
</evidence>
<evidence type="ECO:0000256" key="14">
    <source>
        <dbReference type="SAM" id="MobiDB-lite"/>
    </source>
</evidence>
<dbReference type="PANTHER" id="PTHR21345">
    <property type="entry name" value="SPIRE"/>
    <property type="match status" value="1"/>
</dbReference>
<feature type="domain" description="KIND" evidence="15">
    <location>
        <begin position="32"/>
        <end position="230"/>
    </location>
</feature>
<dbReference type="RefSeq" id="XP_034282552.1">
    <property type="nucleotide sequence ID" value="XM_034426661.2"/>
</dbReference>
<dbReference type="GO" id="GO:0045010">
    <property type="term" value="P:actin nucleation"/>
    <property type="evidence" value="ECO:0007669"/>
    <property type="project" value="InterPro"/>
</dbReference>
<dbReference type="Pfam" id="PF16474">
    <property type="entry name" value="KIND"/>
    <property type="match status" value="1"/>
</dbReference>
<dbReference type="GO" id="GO:0005886">
    <property type="term" value="C:plasma membrane"/>
    <property type="evidence" value="ECO:0007669"/>
    <property type="project" value="UniProtKB-SubCell"/>
</dbReference>